<dbReference type="AlphaFoldDB" id="A0A6J5HPD2"/>
<gene>
    <name evidence="6" type="ORF">AAIK43_07950</name>
    <name evidence="5" type="ORF">FOC81_14230</name>
</gene>
<evidence type="ECO:0000256" key="3">
    <source>
        <dbReference type="ARBA" id="ARBA00022801"/>
    </source>
</evidence>
<dbReference type="EMBL" id="CP154792">
    <property type="protein sequence ID" value="XAN17958.1"/>
    <property type="molecule type" value="Genomic_DNA"/>
</dbReference>
<dbReference type="Gene3D" id="3.40.630.10">
    <property type="entry name" value="Zn peptidases"/>
    <property type="match status" value="1"/>
</dbReference>
<evidence type="ECO:0000313" key="7">
    <source>
        <dbReference type="Proteomes" id="UP000509782"/>
    </source>
</evidence>
<dbReference type="Gene3D" id="3.30.70.360">
    <property type="match status" value="1"/>
</dbReference>
<dbReference type="Pfam" id="PF01546">
    <property type="entry name" value="Peptidase_M20"/>
    <property type="match status" value="1"/>
</dbReference>
<name>A0A6J5HPD2_ACHDE</name>
<dbReference type="NCBIfam" id="NF005478">
    <property type="entry name" value="PRK07079.1"/>
    <property type="match status" value="1"/>
</dbReference>
<evidence type="ECO:0000313" key="6">
    <source>
        <dbReference type="EMBL" id="XAN17958.1"/>
    </source>
</evidence>
<evidence type="ECO:0000256" key="1">
    <source>
        <dbReference type="ARBA" id="ARBA00022670"/>
    </source>
</evidence>
<dbReference type="RefSeq" id="WP_174716468.1">
    <property type="nucleotide sequence ID" value="NZ_CADIKP010000015.1"/>
</dbReference>
<evidence type="ECO:0000313" key="5">
    <source>
        <dbReference type="EMBL" id="QKQ47783.1"/>
    </source>
</evidence>
<dbReference type="GO" id="GO:0006508">
    <property type="term" value="P:proteolysis"/>
    <property type="evidence" value="ECO:0007669"/>
    <property type="project" value="UniProtKB-KW"/>
</dbReference>
<sequence length="472" mass="50332">MTREQAILLATDSYDSGALQAALARRVAYATESEVPEQAPAQHAYLNEDLVPRLEELGFACRVHPNPAGVDLPILVARRDEGPALPTVLMYGHGDVVRGNAAKWEAGRDPWRLQVEGDRWYGRGTADNKGQHTINLEALRQVIAARGGKLGFNAVWLIETGEEAGSPGLAAFCEAQRDALAADVFIASDGPRLSAQRPTLFMGSRGAVNFELTLRARERGYHSGNWGGLLANPAIVLAHAIATLVDARGRIAVPGLRPPPIPEAVAAALAELDVGGGEDDPRIDAHWGEPGLTAAEKVFGWNSLDVLTFGAGDPAKPVNAIPPQASAWCQLRFVVGTDWRALQAHVQEHLRAAGFEDIQVRVGMQAGATRLSPDNPWVRWAAASLERTTGKRPALLPNLGGSLPNDIFADLLGLPTLWVPHSYPACAQHAPNEHLLGSVAREGLAIMAGLYWDLGDQGPALRQAGAPTSTPT</sequence>
<feature type="domain" description="Peptidase M20 dimerisation" evidence="4">
    <location>
        <begin position="203"/>
        <end position="354"/>
    </location>
</feature>
<dbReference type="PANTHER" id="PTHR43270:SF12">
    <property type="entry name" value="SUCCINYL-DIAMINOPIMELATE DESUCCINYLASE"/>
    <property type="match status" value="1"/>
</dbReference>
<dbReference type="Proteomes" id="UP001446337">
    <property type="component" value="Chromosome"/>
</dbReference>
<dbReference type="EMBL" id="CP054569">
    <property type="protein sequence ID" value="QKQ47783.1"/>
    <property type="molecule type" value="Genomic_DNA"/>
</dbReference>
<keyword evidence="3" id="KW-0378">Hydrolase</keyword>
<evidence type="ECO:0000313" key="8">
    <source>
        <dbReference type="Proteomes" id="UP001446337"/>
    </source>
</evidence>
<keyword evidence="2" id="KW-0479">Metal-binding</keyword>
<dbReference type="GO" id="GO:0008233">
    <property type="term" value="F:peptidase activity"/>
    <property type="evidence" value="ECO:0007669"/>
    <property type="project" value="UniProtKB-KW"/>
</dbReference>
<dbReference type="SUPFAM" id="SSF53187">
    <property type="entry name" value="Zn-dependent exopeptidases"/>
    <property type="match status" value="1"/>
</dbReference>
<reference evidence="5 7" key="1">
    <citation type="submission" date="2020-05" db="EMBL/GenBank/DDBJ databases">
        <title>FDA dAtabase for Regulatory Grade micrObial Sequences (FDA-ARGOS): Supporting development and validation of Infectious Disease Dx tests.</title>
        <authorList>
            <person name="Sproer C."/>
            <person name="Gronow S."/>
            <person name="Severitt S."/>
            <person name="Schroder I."/>
            <person name="Tallon L."/>
            <person name="Sadzewicz L."/>
            <person name="Zhao X."/>
            <person name="Vavikolanu K."/>
            <person name="Mehta A."/>
            <person name="Aluvathingal J."/>
            <person name="Nadendla S."/>
            <person name="Myers T."/>
            <person name="Yan Y."/>
            <person name="Sichtig H."/>
        </authorList>
    </citation>
    <scope>NUCLEOTIDE SEQUENCE [LARGE SCALE GENOMIC DNA]</scope>
    <source>
        <strain evidence="5 7">FDAARGOS_787</strain>
    </source>
</reference>
<dbReference type="Proteomes" id="UP000509782">
    <property type="component" value="Chromosome"/>
</dbReference>
<dbReference type="PANTHER" id="PTHR43270">
    <property type="entry name" value="BETA-ALA-HIS DIPEPTIDASE"/>
    <property type="match status" value="1"/>
</dbReference>
<dbReference type="Pfam" id="PF07687">
    <property type="entry name" value="M20_dimer"/>
    <property type="match status" value="1"/>
</dbReference>
<protein>
    <submittedName>
        <fullName evidence="5">M20 family metallopeptidase</fullName>
    </submittedName>
</protein>
<dbReference type="InterPro" id="IPR051458">
    <property type="entry name" value="Cyt/Met_Dipeptidase"/>
</dbReference>
<organism evidence="5 7">
    <name type="scientific">Achromobacter denitrificans</name>
    <name type="common">Alcaligenes denitrificans</name>
    <dbReference type="NCBI Taxonomy" id="32002"/>
    <lineage>
        <taxon>Bacteria</taxon>
        <taxon>Pseudomonadati</taxon>
        <taxon>Pseudomonadota</taxon>
        <taxon>Betaproteobacteria</taxon>
        <taxon>Burkholderiales</taxon>
        <taxon>Alcaligenaceae</taxon>
        <taxon>Achromobacter</taxon>
    </lineage>
</organism>
<dbReference type="InterPro" id="IPR002933">
    <property type="entry name" value="Peptidase_M20"/>
</dbReference>
<proteinExistence type="predicted"/>
<evidence type="ECO:0000259" key="4">
    <source>
        <dbReference type="Pfam" id="PF07687"/>
    </source>
</evidence>
<dbReference type="InterPro" id="IPR011650">
    <property type="entry name" value="Peptidase_M20_dimer"/>
</dbReference>
<dbReference type="GO" id="GO:0046872">
    <property type="term" value="F:metal ion binding"/>
    <property type="evidence" value="ECO:0007669"/>
    <property type="project" value="UniProtKB-KW"/>
</dbReference>
<evidence type="ECO:0000256" key="2">
    <source>
        <dbReference type="ARBA" id="ARBA00022723"/>
    </source>
</evidence>
<accession>A0A6J5HPD2</accession>
<keyword evidence="8" id="KW-1185">Reference proteome</keyword>
<reference evidence="6 8" key="2">
    <citation type="submission" date="2024-05" db="EMBL/GenBank/DDBJ databases">
        <title>Achromobacter denitrificans. BP1, complete genome.</title>
        <authorList>
            <person name="Zhang B."/>
        </authorList>
    </citation>
    <scope>NUCLEOTIDE SEQUENCE [LARGE SCALE GENOMIC DNA]</scope>
    <source>
        <strain evidence="6 8">BP1</strain>
    </source>
</reference>
<keyword evidence="1" id="KW-0645">Protease</keyword>